<feature type="compositionally biased region" description="Acidic residues" evidence="3">
    <location>
        <begin position="815"/>
        <end position="824"/>
    </location>
</feature>
<feature type="compositionally biased region" description="Low complexity" evidence="3">
    <location>
        <begin position="201"/>
        <end position="218"/>
    </location>
</feature>
<dbReference type="AlphaFoldDB" id="A0A553NZX2"/>
<accession>A0A553NZX2</accession>
<dbReference type="Pfam" id="PF01576">
    <property type="entry name" value="Myosin_tail_1"/>
    <property type="match status" value="1"/>
</dbReference>
<feature type="domain" description="Myosin tail" evidence="4">
    <location>
        <begin position="419"/>
        <end position="775"/>
    </location>
</feature>
<keyword evidence="1 2" id="KW-0175">Coiled coil</keyword>
<feature type="region of interest" description="Disordered" evidence="3">
    <location>
        <begin position="21"/>
        <end position="218"/>
    </location>
</feature>
<feature type="compositionally biased region" description="Low complexity" evidence="3">
    <location>
        <begin position="89"/>
        <end position="100"/>
    </location>
</feature>
<feature type="region of interest" description="Disordered" evidence="3">
    <location>
        <begin position="360"/>
        <end position="379"/>
    </location>
</feature>
<dbReference type="Proteomes" id="UP000318571">
    <property type="component" value="Chromosome 9"/>
</dbReference>
<reference evidence="5 6" key="1">
    <citation type="journal article" date="2018" name="Nat. Ecol. Evol.">
        <title>Genomic signatures of mitonuclear coevolution across populations of Tigriopus californicus.</title>
        <authorList>
            <person name="Barreto F.S."/>
            <person name="Watson E.T."/>
            <person name="Lima T.G."/>
            <person name="Willett C.S."/>
            <person name="Edmands S."/>
            <person name="Li W."/>
            <person name="Burton R.S."/>
        </authorList>
    </citation>
    <scope>NUCLEOTIDE SEQUENCE [LARGE SCALE GENOMIC DNA]</scope>
    <source>
        <strain evidence="5 6">San Diego</strain>
    </source>
</reference>
<feature type="region of interest" description="Disordered" evidence="3">
    <location>
        <begin position="799"/>
        <end position="853"/>
    </location>
</feature>
<dbReference type="GO" id="GO:0051015">
    <property type="term" value="F:actin filament binding"/>
    <property type="evidence" value="ECO:0007669"/>
    <property type="project" value="TreeGrafter"/>
</dbReference>
<dbReference type="OMA" id="ANIECEQ"/>
<feature type="compositionally biased region" description="Low complexity" evidence="3">
    <location>
        <begin position="119"/>
        <end position="146"/>
    </location>
</feature>
<sequence length="853" mass="94543">MSATRLSQSGKKPISERISIFEQSKQQTLSVTASTTTKSHSPLSKTYSGKNFNAIKSQFSSGGESPSSSRSKVRSSPFRIQSQNPTANTSKPATLSASSTPSPPPKSSAFNNINRVPVTPSARASAHASSASKSQTSSSASTTSSTNQHQKLQKTSSTSSSGRTTPVKRTPSNSSIGSSTSTTSAKRPIAKSQTLPIQPVSNGAKSSSSGQNNSANNVTINVKKTTLTTTEFSGNSSAKTAATRVVREKSSTSPIIPSLTVTRENSLKSLPKVSEVVQESLNVVQETSSSSVEDQATTEAPPLSSMSPVPSTIYEEDEYRGRNERVIEEKTIIISDRRKKPSLHNQTSTLVIETLDPKQNSGMRLEHNNRKNSLANGKGSYNHNLAMKLDLDYKDEKISALSKELEDLHSGGTTDEEEEELDDMAGQVQMLEQAKIKLEMSMAALKKDHRREISSKEDELEDARNAAMKKVKALEQQLESEHEERIGFVREKHELETKIINLQDLASRSTDEDVVAKLKKDLKRTKALLKDAQYMLERSRNETSNKSLIRQLKNQLEDAEFARISAIKAKQNTDLELSDVQQQLDDVMRSKSDVEDKLFRIGREKADLATQLEDNDSELSEVMKKYKASVGQLSVDQITIHEQANAISDLEEERNQLKEQLAEFTAKVQSMEGENVSTAQHHRLELKIKELESKLDLEQTTRGRMETQINRLKEAIEKINIECDQLRGKEHSAQELVRKLQRQLRDLKEEFTNLQAKETEVNSKKNELEKMLELAEAETVTAKNDLKLAMKRIEDLQTAMNGEIDSDSDSILSDGDSDSSDDDVSNIFDRRASHLTRGSISRTLEPMPEEPES</sequence>
<organism evidence="5 6">
    <name type="scientific">Tigriopus californicus</name>
    <name type="common">Marine copepod</name>
    <dbReference type="NCBI Taxonomy" id="6832"/>
    <lineage>
        <taxon>Eukaryota</taxon>
        <taxon>Metazoa</taxon>
        <taxon>Ecdysozoa</taxon>
        <taxon>Arthropoda</taxon>
        <taxon>Crustacea</taxon>
        <taxon>Multicrustacea</taxon>
        <taxon>Hexanauplia</taxon>
        <taxon>Copepoda</taxon>
        <taxon>Harpacticoida</taxon>
        <taxon>Harpacticidae</taxon>
        <taxon>Tigriopus</taxon>
    </lineage>
</organism>
<feature type="region of interest" description="Disordered" evidence="3">
    <location>
        <begin position="285"/>
        <end position="310"/>
    </location>
</feature>
<feature type="compositionally biased region" description="Low complexity" evidence="3">
    <location>
        <begin position="56"/>
        <end position="78"/>
    </location>
</feature>
<dbReference type="PANTHER" id="PTHR45615:SF36">
    <property type="entry name" value="MYOSIN HEAVY CHAIN-LIKE, ISOFORM B-RELATED"/>
    <property type="match status" value="1"/>
</dbReference>
<evidence type="ECO:0000256" key="1">
    <source>
        <dbReference type="ARBA" id="ARBA00023054"/>
    </source>
</evidence>
<dbReference type="GO" id="GO:0031032">
    <property type="term" value="P:actomyosin structure organization"/>
    <property type="evidence" value="ECO:0007669"/>
    <property type="project" value="TreeGrafter"/>
</dbReference>
<evidence type="ECO:0000313" key="5">
    <source>
        <dbReference type="EMBL" id="TRY70994.1"/>
    </source>
</evidence>
<dbReference type="EMBL" id="VCGU01000009">
    <property type="protein sequence ID" value="TRY70994.1"/>
    <property type="molecule type" value="Genomic_DNA"/>
</dbReference>
<name>A0A553NZX2_TIGCA</name>
<dbReference type="InterPro" id="IPR002928">
    <property type="entry name" value="Myosin_tail"/>
</dbReference>
<protein>
    <recommendedName>
        <fullName evidence="4">Myosin tail domain-containing protein</fullName>
    </recommendedName>
</protein>
<feature type="compositionally biased region" description="Polar residues" evidence="3">
    <location>
        <begin position="21"/>
        <end position="55"/>
    </location>
</feature>
<evidence type="ECO:0000256" key="2">
    <source>
        <dbReference type="SAM" id="Coils"/>
    </source>
</evidence>
<keyword evidence="6" id="KW-1185">Reference proteome</keyword>
<feature type="coiled-coil region" evidence="2">
    <location>
        <begin position="414"/>
        <end position="542"/>
    </location>
</feature>
<evidence type="ECO:0000256" key="3">
    <source>
        <dbReference type="SAM" id="MobiDB-lite"/>
    </source>
</evidence>
<evidence type="ECO:0000259" key="4">
    <source>
        <dbReference type="Pfam" id="PF01576"/>
    </source>
</evidence>
<dbReference type="GO" id="GO:0005737">
    <property type="term" value="C:cytoplasm"/>
    <property type="evidence" value="ECO:0007669"/>
    <property type="project" value="TreeGrafter"/>
</dbReference>
<feature type="coiled-coil region" evidence="2">
    <location>
        <begin position="640"/>
        <end position="785"/>
    </location>
</feature>
<dbReference type="GO" id="GO:0032982">
    <property type="term" value="C:myosin filament"/>
    <property type="evidence" value="ECO:0007669"/>
    <property type="project" value="TreeGrafter"/>
</dbReference>
<feature type="compositionally biased region" description="Low complexity" evidence="3">
    <location>
        <begin position="155"/>
        <end position="184"/>
    </location>
</feature>
<gene>
    <name evidence="5" type="ORF">TCAL_02423</name>
</gene>
<feature type="compositionally biased region" description="Polar residues" evidence="3">
    <location>
        <begin position="79"/>
        <end position="88"/>
    </location>
</feature>
<evidence type="ECO:0000313" key="6">
    <source>
        <dbReference type="Proteomes" id="UP000318571"/>
    </source>
</evidence>
<dbReference type="GO" id="GO:0016460">
    <property type="term" value="C:myosin II complex"/>
    <property type="evidence" value="ECO:0007669"/>
    <property type="project" value="TreeGrafter"/>
</dbReference>
<dbReference type="PANTHER" id="PTHR45615">
    <property type="entry name" value="MYOSIN HEAVY CHAIN, NON-MUSCLE"/>
    <property type="match status" value="1"/>
</dbReference>
<proteinExistence type="predicted"/>
<dbReference type="STRING" id="6832.A0A553NZX2"/>
<comment type="caution">
    <text evidence="5">The sequence shown here is derived from an EMBL/GenBank/DDBJ whole genome shotgun (WGS) entry which is preliminary data.</text>
</comment>
<feature type="compositionally biased region" description="Polar residues" evidence="3">
    <location>
        <begin position="191"/>
        <end position="200"/>
    </location>
</feature>